<feature type="region of interest" description="Disordered" evidence="1">
    <location>
        <begin position="1"/>
        <end position="44"/>
    </location>
</feature>
<accession>A0ABU7R9M5</accession>
<comment type="caution">
    <text evidence="3">The sequence shown here is derived from an EMBL/GenBank/DDBJ whole genome shotgun (WGS) entry which is preliminary data.</text>
</comment>
<evidence type="ECO:0000313" key="4">
    <source>
        <dbReference type="Proteomes" id="UP001332931"/>
    </source>
</evidence>
<reference evidence="3 4" key="1">
    <citation type="submission" date="2024-01" db="EMBL/GenBank/DDBJ databases">
        <title>Description of Olsenella sp. nov., isolated from pig feces.</title>
        <authorList>
            <person name="Chang Y.-H."/>
        </authorList>
    </citation>
    <scope>NUCLEOTIDE SEQUENCE [LARGE SCALE GENOMIC DNA]</scope>
    <source>
        <strain evidence="3 4">YH-ols2223</strain>
    </source>
</reference>
<dbReference type="EMBL" id="JAZGJQ010000003">
    <property type="protein sequence ID" value="MEE6147286.1"/>
    <property type="molecule type" value="Genomic_DNA"/>
</dbReference>
<dbReference type="RefSeq" id="WP_330958048.1">
    <property type="nucleotide sequence ID" value="NZ_JAZGJQ010000003.1"/>
</dbReference>
<proteinExistence type="predicted"/>
<evidence type="ECO:0000256" key="2">
    <source>
        <dbReference type="SAM" id="Phobius"/>
    </source>
</evidence>
<keyword evidence="4" id="KW-1185">Reference proteome</keyword>
<keyword evidence="2" id="KW-0812">Transmembrane</keyword>
<dbReference type="Proteomes" id="UP001332931">
    <property type="component" value="Unassembled WGS sequence"/>
</dbReference>
<organism evidence="3 4">
    <name type="scientific">Olsenella absiana</name>
    <dbReference type="NCBI Taxonomy" id="3115222"/>
    <lineage>
        <taxon>Bacteria</taxon>
        <taxon>Bacillati</taxon>
        <taxon>Actinomycetota</taxon>
        <taxon>Coriobacteriia</taxon>
        <taxon>Coriobacteriales</taxon>
        <taxon>Atopobiaceae</taxon>
        <taxon>Olsenella</taxon>
    </lineage>
</organism>
<gene>
    <name evidence="3" type="ORF">VXJ25_04680</name>
</gene>
<sequence length="191" mass="20134">MASHFRDGAAVPDDPGTRATVAQAAGRTRVMGAQPPTTRLARDLDDTLPSIPVGAASGRAYAPEPEPVRVDAVPSPAQYRYGEEPGAASPARRRRHLPARGLLALLAWACRLAAITLSVVAVLDCFSNLSSRTALFNLTAALASALPARVSGLYVINTPFGGAFRGDFALSALALFVADWLLCRVRGSLRR</sequence>
<evidence type="ECO:0000256" key="1">
    <source>
        <dbReference type="SAM" id="MobiDB-lite"/>
    </source>
</evidence>
<evidence type="ECO:0000313" key="3">
    <source>
        <dbReference type="EMBL" id="MEE6147286.1"/>
    </source>
</evidence>
<protein>
    <recommendedName>
        <fullName evidence="5">DUF2809 domain-containing protein</fullName>
    </recommendedName>
</protein>
<name>A0ABU7R9M5_9ACTN</name>
<keyword evidence="2" id="KW-0472">Membrane</keyword>
<feature type="transmembrane region" description="Helical" evidence="2">
    <location>
        <begin position="168"/>
        <end position="187"/>
    </location>
</feature>
<feature type="transmembrane region" description="Helical" evidence="2">
    <location>
        <begin position="102"/>
        <end position="123"/>
    </location>
</feature>
<evidence type="ECO:0008006" key="5">
    <source>
        <dbReference type="Google" id="ProtNLM"/>
    </source>
</evidence>
<keyword evidence="2" id="KW-1133">Transmembrane helix</keyword>